<gene>
    <name evidence="2" type="ORF">Rhe02_55820</name>
</gene>
<feature type="region of interest" description="Disordered" evidence="1">
    <location>
        <begin position="1"/>
        <end position="22"/>
    </location>
</feature>
<reference evidence="2" key="1">
    <citation type="submission" date="2021-01" db="EMBL/GenBank/DDBJ databases">
        <title>Whole genome shotgun sequence of Rhizocola hellebori NBRC 109834.</title>
        <authorList>
            <person name="Komaki H."/>
            <person name="Tamura T."/>
        </authorList>
    </citation>
    <scope>NUCLEOTIDE SEQUENCE</scope>
    <source>
        <strain evidence="2">NBRC 109834</strain>
    </source>
</reference>
<dbReference type="RefSeq" id="WP_203911303.1">
    <property type="nucleotide sequence ID" value="NZ_BONY01000037.1"/>
</dbReference>
<keyword evidence="3" id="KW-1185">Reference proteome</keyword>
<dbReference type="AlphaFoldDB" id="A0A8J3QBG1"/>
<sequence length="65" mass="7310">MTETKRGRGRPVTTGTPPVRTLRVGPIWDKAKEIADKRGDKMADVVGPHVERGLQDYIDEHQDEV</sequence>
<comment type="caution">
    <text evidence="2">The sequence shown here is derived from an EMBL/GenBank/DDBJ whole genome shotgun (WGS) entry which is preliminary data.</text>
</comment>
<feature type="compositionally biased region" description="Low complexity" evidence="1">
    <location>
        <begin position="10"/>
        <end position="22"/>
    </location>
</feature>
<organism evidence="2 3">
    <name type="scientific">Rhizocola hellebori</name>
    <dbReference type="NCBI Taxonomy" id="1392758"/>
    <lineage>
        <taxon>Bacteria</taxon>
        <taxon>Bacillati</taxon>
        <taxon>Actinomycetota</taxon>
        <taxon>Actinomycetes</taxon>
        <taxon>Micromonosporales</taxon>
        <taxon>Micromonosporaceae</taxon>
        <taxon>Rhizocola</taxon>
    </lineage>
</organism>
<evidence type="ECO:0000313" key="2">
    <source>
        <dbReference type="EMBL" id="GIH07515.1"/>
    </source>
</evidence>
<evidence type="ECO:0000256" key="1">
    <source>
        <dbReference type="SAM" id="MobiDB-lite"/>
    </source>
</evidence>
<dbReference type="Proteomes" id="UP000612899">
    <property type="component" value="Unassembled WGS sequence"/>
</dbReference>
<proteinExistence type="predicted"/>
<name>A0A8J3QBG1_9ACTN</name>
<protein>
    <submittedName>
        <fullName evidence="2">Uncharacterized protein</fullName>
    </submittedName>
</protein>
<accession>A0A8J3QBG1</accession>
<evidence type="ECO:0000313" key="3">
    <source>
        <dbReference type="Proteomes" id="UP000612899"/>
    </source>
</evidence>
<dbReference type="EMBL" id="BONY01000037">
    <property type="protein sequence ID" value="GIH07515.1"/>
    <property type="molecule type" value="Genomic_DNA"/>
</dbReference>